<dbReference type="AlphaFoldDB" id="A0A059G7B6"/>
<dbReference type="Pfam" id="PF00982">
    <property type="entry name" value="Glyco_transf_20"/>
    <property type="match status" value="1"/>
</dbReference>
<comment type="similarity">
    <text evidence="1">Belongs to the glycosyltransferase 20 family.</text>
</comment>
<reference evidence="2 3" key="1">
    <citation type="journal article" date="2014" name="Antonie Van Leeuwenhoek">
        <title>Hyphomonas beringensis sp. nov. and Hyphomonas chukchiensis sp. nov., isolated from surface seawater of the Bering Sea and Chukchi Sea.</title>
        <authorList>
            <person name="Li C."/>
            <person name="Lai Q."/>
            <person name="Li G."/>
            <person name="Dong C."/>
            <person name="Wang J."/>
            <person name="Liao Y."/>
            <person name="Shao Z."/>
        </authorList>
    </citation>
    <scope>NUCLEOTIDE SEQUENCE [LARGE SCALE GENOMIC DNA]</scope>
    <source>
        <strain evidence="2 3">SCH89</strain>
    </source>
</reference>
<evidence type="ECO:0000313" key="3">
    <source>
        <dbReference type="Proteomes" id="UP000024942"/>
    </source>
</evidence>
<dbReference type="GO" id="GO:0005992">
    <property type="term" value="P:trehalose biosynthetic process"/>
    <property type="evidence" value="ECO:0007669"/>
    <property type="project" value="InterPro"/>
</dbReference>
<comment type="caution">
    <text evidence="2">The sequence shown here is derived from an EMBL/GenBank/DDBJ whole genome shotgun (WGS) entry which is preliminary data.</text>
</comment>
<evidence type="ECO:0000256" key="1">
    <source>
        <dbReference type="ARBA" id="ARBA00008799"/>
    </source>
</evidence>
<proteinExistence type="inferred from homology"/>
<dbReference type="SUPFAM" id="SSF53756">
    <property type="entry name" value="UDP-Glycosyltransferase/glycogen phosphorylase"/>
    <property type="match status" value="1"/>
</dbReference>
<dbReference type="eggNOG" id="COG0380">
    <property type="taxonomic scope" value="Bacteria"/>
</dbReference>
<dbReference type="STRING" id="1280953.HOC_08549"/>
<dbReference type="Proteomes" id="UP000024942">
    <property type="component" value="Unassembled WGS sequence"/>
</dbReference>
<gene>
    <name evidence="2" type="ORF">HOC_08549</name>
</gene>
<accession>A0A059G7B6</accession>
<dbReference type="PANTHER" id="PTHR10788">
    <property type="entry name" value="TREHALOSE-6-PHOSPHATE SYNTHASE"/>
    <property type="match status" value="1"/>
</dbReference>
<name>A0A059G7B6_9PROT</name>
<dbReference type="PANTHER" id="PTHR10788:SF106">
    <property type="entry name" value="BCDNA.GH08860"/>
    <property type="match status" value="1"/>
</dbReference>
<keyword evidence="3" id="KW-1185">Reference proteome</keyword>
<sequence>MTRLVVFSNRVPLGDKPSGGLVVALNDTMASQGGLWIGTETVKERSGNGPEALINHPGATFERLAMGLTPKEHAGYYLGYSNSVLWPLFHGRADLLSVSVGQFTTYKSVNSRLAELSAPHLRPDDTIWIHDYHLIPLAHELRKLGVRNPIGFFLHIPFPVANGIRALSDNAEFLEWFSAYDLVGLQTQRDVANFIGAFRTLGRAELLSDGRLRFNNGFIQVASFPIGIDATGFRKAAEEAPELPEITTSAQKVMIGVDRLDYSKGLPHRLRGFQAFLRDRHVEADRIAFLQIAPPTREDVQAYKDIRRDLEQLSGEVNGEFGDIGYMPVQYIHRSIPRERLAGLFRRADIALVTPLNDGMNLVAKEYVAAQDEADPGVLILSRFAGAAEQLAEGALLINPYDAASIAGGITRAVTMPLEERRTRHAAMWGEIARHDIDWWTATFLQSLARAAASRRTSETFFAAAGE</sequence>
<dbReference type="GO" id="GO:0003825">
    <property type="term" value="F:alpha,alpha-trehalose-phosphate synthase (UDP-forming) activity"/>
    <property type="evidence" value="ECO:0007669"/>
    <property type="project" value="TreeGrafter"/>
</dbReference>
<organism evidence="2 3">
    <name type="scientific">Hyphomonas oceanitis SCH89</name>
    <dbReference type="NCBI Taxonomy" id="1280953"/>
    <lineage>
        <taxon>Bacteria</taxon>
        <taxon>Pseudomonadati</taxon>
        <taxon>Pseudomonadota</taxon>
        <taxon>Alphaproteobacteria</taxon>
        <taxon>Hyphomonadales</taxon>
        <taxon>Hyphomonadaceae</taxon>
        <taxon>Hyphomonas</taxon>
    </lineage>
</organism>
<protein>
    <submittedName>
        <fullName evidence="2">Alpha,alpha-trehalose-phosphate synthase</fullName>
    </submittedName>
</protein>
<dbReference type="Gene3D" id="3.40.50.2000">
    <property type="entry name" value="Glycogen Phosphorylase B"/>
    <property type="match status" value="2"/>
</dbReference>
<dbReference type="CDD" id="cd03788">
    <property type="entry name" value="GT20_TPS"/>
    <property type="match status" value="1"/>
</dbReference>
<dbReference type="RefSeq" id="WP_051624666.1">
    <property type="nucleotide sequence ID" value="NZ_ARYL01000011.1"/>
</dbReference>
<evidence type="ECO:0000313" key="2">
    <source>
        <dbReference type="EMBL" id="KDA02732.1"/>
    </source>
</evidence>
<dbReference type="EMBL" id="ARYL01000011">
    <property type="protein sequence ID" value="KDA02732.1"/>
    <property type="molecule type" value="Genomic_DNA"/>
</dbReference>
<dbReference type="InterPro" id="IPR001830">
    <property type="entry name" value="Glyco_trans_20"/>
</dbReference>
<dbReference type="PATRIC" id="fig|1280953.3.peg.1729"/>